<dbReference type="InterPro" id="IPR029033">
    <property type="entry name" value="His_PPase_superfam"/>
</dbReference>
<accession>A0AAE0BXQ1</accession>
<protein>
    <recommendedName>
        <fullName evidence="3">Phosphoglycerate mutase</fullName>
    </recommendedName>
</protein>
<organism evidence="1 2">
    <name type="scientific">Cymbomonas tetramitiformis</name>
    <dbReference type="NCBI Taxonomy" id="36881"/>
    <lineage>
        <taxon>Eukaryota</taxon>
        <taxon>Viridiplantae</taxon>
        <taxon>Chlorophyta</taxon>
        <taxon>Pyramimonadophyceae</taxon>
        <taxon>Pyramimonadales</taxon>
        <taxon>Pyramimonadaceae</taxon>
        <taxon>Cymbomonas</taxon>
    </lineage>
</organism>
<evidence type="ECO:0000313" key="2">
    <source>
        <dbReference type="Proteomes" id="UP001190700"/>
    </source>
</evidence>
<dbReference type="Proteomes" id="UP001190700">
    <property type="component" value="Unassembled WGS sequence"/>
</dbReference>
<evidence type="ECO:0008006" key="3">
    <source>
        <dbReference type="Google" id="ProtNLM"/>
    </source>
</evidence>
<dbReference type="SUPFAM" id="SSF53254">
    <property type="entry name" value="Phosphoglycerate mutase-like"/>
    <property type="match status" value="1"/>
</dbReference>
<gene>
    <name evidence="1" type="ORF">CYMTET_45703</name>
</gene>
<dbReference type="AlphaFoldDB" id="A0AAE0BXQ1"/>
<evidence type="ECO:0000313" key="1">
    <source>
        <dbReference type="EMBL" id="KAK3244696.1"/>
    </source>
</evidence>
<name>A0AAE0BXQ1_9CHLO</name>
<sequence>MSFDEQMSQAGITRIAFIRHANAAPLLPDGSKMKPKGEYGTPHDWKTDDQMRCLTEKGKAQAETARRWFIEGIGLHSNKVLVSSGARRAAETLQIMAEKRSQDDASVSIDLIWSLHPAGIASKCEELFDKLNYGPLTRYYAEEGGEAALAEYGNIVLKEFQGLIASVADKPGDTISMFGHAVFLNAAAMQFLKMWGFSSTQAKDLTEINLGEAEGIILEKNNGVCSLKHMHCKMLAPEGVGVHPHFG</sequence>
<dbReference type="Pfam" id="PF00300">
    <property type="entry name" value="His_Phos_1"/>
    <property type="match status" value="1"/>
</dbReference>
<reference evidence="1 2" key="1">
    <citation type="journal article" date="2015" name="Genome Biol. Evol.">
        <title>Comparative Genomics of a Bacterivorous Green Alga Reveals Evolutionary Causalities and Consequences of Phago-Mixotrophic Mode of Nutrition.</title>
        <authorList>
            <person name="Burns J.A."/>
            <person name="Paasch A."/>
            <person name="Narechania A."/>
            <person name="Kim E."/>
        </authorList>
    </citation>
    <scope>NUCLEOTIDE SEQUENCE [LARGE SCALE GENOMIC DNA]</scope>
    <source>
        <strain evidence="1 2">PLY_AMNH</strain>
    </source>
</reference>
<proteinExistence type="predicted"/>
<dbReference type="InterPro" id="IPR013078">
    <property type="entry name" value="His_Pase_superF_clade-1"/>
</dbReference>
<keyword evidence="2" id="KW-1185">Reference proteome</keyword>
<dbReference type="Gene3D" id="3.40.50.1240">
    <property type="entry name" value="Phosphoglycerate mutase-like"/>
    <property type="match status" value="1"/>
</dbReference>
<comment type="caution">
    <text evidence="1">The sequence shown here is derived from an EMBL/GenBank/DDBJ whole genome shotgun (WGS) entry which is preliminary data.</text>
</comment>
<dbReference type="EMBL" id="LGRX02031549">
    <property type="protein sequence ID" value="KAK3244696.1"/>
    <property type="molecule type" value="Genomic_DNA"/>
</dbReference>
<dbReference type="CDD" id="cd07067">
    <property type="entry name" value="HP_PGM_like"/>
    <property type="match status" value="1"/>
</dbReference>